<reference evidence="3" key="2">
    <citation type="journal article" date="2008" name="Nucleic Acids Res.">
        <title>The rice annotation project database (RAP-DB): 2008 update.</title>
        <authorList>
            <consortium name="The rice annotation project (RAP)"/>
        </authorList>
    </citation>
    <scope>GENOME REANNOTATION</scope>
    <source>
        <strain evidence="3">cv. Nipponbare</strain>
    </source>
</reference>
<evidence type="ECO:0000313" key="2">
    <source>
        <dbReference type="EMBL" id="AAX95927.1"/>
    </source>
</evidence>
<feature type="compositionally biased region" description="Low complexity" evidence="1">
    <location>
        <begin position="125"/>
        <end position="138"/>
    </location>
</feature>
<accession>Q2R530</accession>
<gene>
    <name evidence="2" type="ordered locus">LOC_Os11g26430</name>
</gene>
<protein>
    <submittedName>
        <fullName evidence="2">Uncharacterized protein</fullName>
    </submittedName>
</protein>
<evidence type="ECO:0000256" key="1">
    <source>
        <dbReference type="SAM" id="MobiDB-lite"/>
    </source>
</evidence>
<feature type="region of interest" description="Disordered" evidence="1">
    <location>
        <begin position="115"/>
        <end position="147"/>
    </location>
</feature>
<name>Q2R530_ORYSJ</name>
<evidence type="ECO:0000313" key="3">
    <source>
        <dbReference type="Proteomes" id="UP000000763"/>
    </source>
</evidence>
<reference evidence="3" key="1">
    <citation type="journal article" date="2005" name="Nature">
        <title>The map-based sequence of the rice genome.</title>
        <authorList>
            <consortium name="International rice genome sequencing project (IRGSP)"/>
            <person name="Matsumoto T."/>
            <person name="Wu J."/>
            <person name="Kanamori H."/>
            <person name="Katayose Y."/>
            <person name="Fujisawa M."/>
            <person name="Namiki N."/>
            <person name="Mizuno H."/>
            <person name="Yamamoto K."/>
            <person name="Antonio B.A."/>
            <person name="Baba T."/>
            <person name="Sakata K."/>
            <person name="Nagamura Y."/>
            <person name="Aoki H."/>
            <person name="Arikawa K."/>
            <person name="Arita K."/>
            <person name="Bito T."/>
            <person name="Chiden Y."/>
            <person name="Fujitsuka N."/>
            <person name="Fukunaka R."/>
            <person name="Hamada M."/>
            <person name="Harada C."/>
            <person name="Hayashi A."/>
            <person name="Hijishita S."/>
            <person name="Honda M."/>
            <person name="Hosokawa S."/>
            <person name="Ichikawa Y."/>
            <person name="Idonuma A."/>
            <person name="Iijima M."/>
            <person name="Ikeda M."/>
            <person name="Ikeno M."/>
            <person name="Ito K."/>
            <person name="Ito S."/>
            <person name="Ito T."/>
            <person name="Ito Y."/>
            <person name="Ito Y."/>
            <person name="Iwabuchi A."/>
            <person name="Kamiya K."/>
            <person name="Karasawa W."/>
            <person name="Kurita K."/>
            <person name="Katagiri S."/>
            <person name="Kikuta A."/>
            <person name="Kobayashi H."/>
            <person name="Kobayashi N."/>
            <person name="Machita K."/>
            <person name="Maehara T."/>
            <person name="Masukawa M."/>
            <person name="Mizubayashi T."/>
            <person name="Mukai Y."/>
            <person name="Nagasaki H."/>
            <person name="Nagata Y."/>
            <person name="Naito S."/>
            <person name="Nakashima M."/>
            <person name="Nakama Y."/>
            <person name="Nakamichi Y."/>
            <person name="Nakamura M."/>
            <person name="Meguro A."/>
            <person name="Negishi M."/>
            <person name="Ohta I."/>
            <person name="Ohta T."/>
            <person name="Okamoto M."/>
            <person name="Ono N."/>
            <person name="Saji S."/>
            <person name="Sakaguchi M."/>
            <person name="Sakai K."/>
            <person name="Shibata M."/>
            <person name="Shimokawa T."/>
            <person name="Song J."/>
            <person name="Takazaki Y."/>
            <person name="Terasawa K."/>
            <person name="Tsugane M."/>
            <person name="Tsuji K."/>
            <person name="Ueda S."/>
            <person name="Waki K."/>
            <person name="Yamagata H."/>
            <person name="Yamamoto M."/>
            <person name="Yamamoto S."/>
            <person name="Yamane H."/>
            <person name="Yoshiki S."/>
            <person name="Yoshihara R."/>
            <person name="Yukawa K."/>
            <person name="Zhong H."/>
            <person name="Yano M."/>
            <person name="Yuan Q."/>
            <person name="Ouyang S."/>
            <person name="Liu J."/>
            <person name="Jones K.M."/>
            <person name="Gansberger K."/>
            <person name="Moffat K."/>
            <person name="Hill J."/>
            <person name="Bera J."/>
            <person name="Fadrosh D."/>
            <person name="Jin S."/>
            <person name="Johri S."/>
            <person name="Kim M."/>
            <person name="Overton L."/>
            <person name="Reardon M."/>
            <person name="Tsitrin T."/>
            <person name="Vuong H."/>
            <person name="Weaver B."/>
            <person name="Ciecko A."/>
            <person name="Tallon L."/>
            <person name="Jackson J."/>
            <person name="Pai G."/>
            <person name="Aken S.V."/>
            <person name="Utterback T."/>
            <person name="Reidmuller S."/>
            <person name="Feldblyum T."/>
            <person name="Hsiao J."/>
            <person name="Zismann V."/>
            <person name="Iobst S."/>
            <person name="de Vazeille A.R."/>
            <person name="Buell C.R."/>
            <person name="Ying K."/>
            <person name="Li Y."/>
            <person name="Lu T."/>
            <person name="Huang Y."/>
            <person name="Zhao Q."/>
            <person name="Feng Q."/>
            <person name="Zhang L."/>
            <person name="Zhu J."/>
            <person name="Weng Q."/>
            <person name="Mu J."/>
            <person name="Lu Y."/>
            <person name="Fan D."/>
            <person name="Liu Y."/>
            <person name="Guan J."/>
            <person name="Zhang Y."/>
            <person name="Yu S."/>
            <person name="Liu X."/>
            <person name="Zhang Y."/>
            <person name="Hong G."/>
            <person name="Han B."/>
            <person name="Choisne N."/>
            <person name="Demange N."/>
            <person name="Orjeda G."/>
            <person name="Samain S."/>
            <person name="Cattolico L."/>
            <person name="Pelletier E."/>
            <person name="Couloux A."/>
            <person name="Segurens B."/>
            <person name="Wincker P."/>
            <person name="D'Hont A."/>
            <person name="Scarpelli C."/>
            <person name="Weissenbach J."/>
            <person name="Salanoubat M."/>
            <person name="Quetier F."/>
            <person name="Yu Y."/>
            <person name="Kim H.R."/>
            <person name="Rambo T."/>
            <person name="Currie J."/>
            <person name="Collura K."/>
            <person name="Luo M."/>
            <person name="Yang T."/>
            <person name="Ammiraju J.S.S."/>
            <person name="Engler F."/>
            <person name="Soderlund C."/>
            <person name="Wing R.A."/>
            <person name="Palmer L.E."/>
            <person name="de la Bastide M."/>
            <person name="Spiegel L."/>
            <person name="Nascimento L."/>
            <person name="Zutavern T."/>
            <person name="O'Shaughnessy A."/>
            <person name="Dike S."/>
            <person name="Dedhia N."/>
            <person name="Preston R."/>
            <person name="Balija V."/>
            <person name="McCombie W.R."/>
            <person name="Chow T."/>
            <person name="Chen H."/>
            <person name="Chung M."/>
            <person name="Chen C."/>
            <person name="Shaw J."/>
            <person name="Wu H."/>
            <person name="Hsiao K."/>
            <person name="Chao Y."/>
            <person name="Chu M."/>
            <person name="Cheng C."/>
            <person name="Hour A."/>
            <person name="Lee P."/>
            <person name="Lin S."/>
            <person name="Lin Y."/>
            <person name="Liou J."/>
            <person name="Liu S."/>
            <person name="Hsing Y."/>
            <person name="Raghuvanshi S."/>
            <person name="Mohanty A."/>
            <person name="Bharti A.K."/>
            <person name="Gaur A."/>
            <person name="Gupta V."/>
            <person name="Kumar D."/>
            <person name="Ravi V."/>
            <person name="Vij S."/>
            <person name="Kapur A."/>
            <person name="Khurana P."/>
            <person name="Khurana P."/>
            <person name="Khurana J.P."/>
            <person name="Tyagi A.K."/>
            <person name="Gaikwad K."/>
            <person name="Singh A."/>
            <person name="Dalal V."/>
            <person name="Srivastava S."/>
            <person name="Dixit A."/>
            <person name="Pal A.K."/>
            <person name="Ghazi I.A."/>
            <person name="Yadav M."/>
            <person name="Pandit A."/>
            <person name="Bhargava A."/>
            <person name="Sureshbabu K."/>
            <person name="Batra K."/>
            <person name="Sharma T.R."/>
            <person name="Mohapatra T."/>
            <person name="Singh N.K."/>
            <person name="Messing J."/>
            <person name="Nelson A.B."/>
            <person name="Fuks G."/>
            <person name="Kavchok S."/>
            <person name="Keizer G."/>
            <person name="Linton E."/>
            <person name="Llaca V."/>
            <person name="Song R."/>
            <person name="Tanyolac B."/>
            <person name="Young S."/>
            <person name="Ho-Il K."/>
            <person name="Hahn J.H."/>
            <person name="Sangsakoo G."/>
            <person name="Vanavichit A."/>
            <person name="de Mattos Luiz.A.T."/>
            <person name="Zimmer P.D."/>
            <person name="Malone G."/>
            <person name="Dellagostin O."/>
            <person name="de Oliveira A.C."/>
            <person name="Bevan M."/>
            <person name="Bancroft I."/>
            <person name="Minx P."/>
            <person name="Cordum H."/>
            <person name="Wilson R."/>
            <person name="Cheng Z."/>
            <person name="Jin W."/>
            <person name="Jiang J."/>
            <person name="Leong S.A."/>
            <person name="Iwama H."/>
            <person name="Gojobori T."/>
            <person name="Itoh T."/>
            <person name="Niimura Y."/>
            <person name="Fujii Y."/>
            <person name="Habara T."/>
            <person name="Sakai H."/>
            <person name="Sato Y."/>
            <person name="Wilson G."/>
            <person name="Kumar K."/>
            <person name="McCouch S."/>
            <person name="Juretic N."/>
            <person name="Hoen D."/>
            <person name="Wright S."/>
            <person name="Bruskiewich R."/>
            <person name="Bureau T."/>
            <person name="Miyao A."/>
            <person name="Hirochika H."/>
            <person name="Nishikawa T."/>
            <person name="Kadowaki K."/>
            <person name="Sugiura M."/>
            <person name="Burr B."/>
            <person name="Sasaki T."/>
        </authorList>
    </citation>
    <scope>NUCLEOTIDE SEQUENCE [LARGE SCALE GENOMIC DNA]</scope>
    <source>
        <strain evidence="3">cv. Nipponbare</strain>
    </source>
</reference>
<dbReference type="Proteomes" id="UP000000763">
    <property type="component" value="Chromosome 11"/>
</dbReference>
<sequence>MEQPLFELSAPKGEFYEPPPSSEPIYTTGYEIRPKLITWSRFTNLVHSGQTLSLPEYVHLQHFHTGLDKESAFYLDITAGGSFVQKTTSEGKVILDRILENNYFMMQCDEPQLEASVSKIKEPSTIESQSETSTSTNSIDEKVTEAP</sequence>
<dbReference type="AlphaFoldDB" id="Q2R530"/>
<proteinExistence type="predicted"/>
<dbReference type="EMBL" id="AC146526">
    <property type="protein sequence ID" value="AAX95927.1"/>
    <property type="molecule type" value="Genomic_DNA"/>
</dbReference>
<organism evidence="2 3">
    <name type="scientific">Oryza sativa subsp. japonica</name>
    <name type="common">Rice</name>
    <dbReference type="NCBI Taxonomy" id="39947"/>
    <lineage>
        <taxon>Eukaryota</taxon>
        <taxon>Viridiplantae</taxon>
        <taxon>Streptophyta</taxon>
        <taxon>Embryophyta</taxon>
        <taxon>Tracheophyta</taxon>
        <taxon>Spermatophyta</taxon>
        <taxon>Magnoliopsida</taxon>
        <taxon>Liliopsida</taxon>
        <taxon>Poales</taxon>
        <taxon>Poaceae</taxon>
        <taxon>BOP clade</taxon>
        <taxon>Oryzoideae</taxon>
        <taxon>Oryzeae</taxon>
        <taxon>Oryzinae</taxon>
        <taxon>Oryza</taxon>
        <taxon>Oryza sativa</taxon>
    </lineage>
</organism>